<gene>
    <name evidence="1" type="ORF">ACO22_03241</name>
</gene>
<dbReference type="AlphaFoldDB" id="A0A1D2JGN0"/>
<evidence type="ECO:0000313" key="2">
    <source>
        <dbReference type="Proteomes" id="UP000242814"/>
    </source>
</evidence>
<name>A0A1D2JGN0_PARBR</name>
<dbReference type="EMBL" id="LZYO01000107">
    <property type="protein sequence ID" value="ODH34018.1"/>
    <property type="molecule type" value="Genomic_DNA"/>
</dbReference>
<accession>A0A1D2JGN0</accession>
<dbReference type="Proteomes" id="UP000242814">
    <property type="component" value="Unassembled WGS sequence"/>
</dbReference>
<reference evidence="1 2" key="1">
    <citation type="submission" date="2016-06" db="EMBL/GenBank/DDBJ databases">
        <authorList>
            <person name="Kjaerup R.B."/>
            <person name="Dalgaard T.S."/>
            <person name="Juul-Madsen H.R."/>
        </authorList>
    </citation>
    <scope>NUCLEOTIDE SEQUENCE [LARGE SCALE GENOMIC DNA]</scope>
    <source>
        <strain evidence="1 2">Pb300</strain>
    </source>
</reference>
<protein>
    <submittedName>
        <fullName evidence="1">Uncharacterized protein</fullName>
    </submittedName>
</protein>
<comment type="caution">
    <text evidence="1">The sequence shown here is derived from an EMBL/GenBank/DDBJ whole genome shotgun (WGS) entry which is preliminary data.</text>
</comment>
<sequence>MPSVFRIDARSSLNGREVVGIEIGQLDPWQATNNLPRNSTQHPIRLLRFSDLTITSRMYRILHPNAMSTTVVTKLLRDRASTLNKFCFLSTNFNAAPSPFVPAIVTEESSKHQSVNIKLKPSDTNYPEH</sequence>
<proteinExistence type="predicted"/>
<evidence type="ECO:0000313" key="1">
    <source>
        <dbReference type="EMBL" id="ODH34018.1"/>
    </source>
</evidence>
<organism evidence="1 2">
    <name type="scientific">Paracoccidioides brasiliensis</name>
    <dbReference type="NCBI Taxonomy" id="121759"/>
    <lineage>
        <taxon>Eukaryota</taxon>
        <taxon>Fungi</taxon>
        <taxon>Dikarya</taxon>
        <taxon>Ascomycota</taxon>
        <taxon>Pezizomycotina</taxon>
        <taxon>Eurotiomycetes</taxon>
        <taxon>Eurotiomycetidae</taxon>
        <taxon>Onygenales</taxon>
        <taxon>Ajellomycetaceae</taxon>
        <taxon>Paracoccidioides</taxon>
    </lineage>
</organism>
<dbReference type="VEuPathDB" id="FungiDB:PADG_11703"/>